<name>B7K5T1_RIPO1</name>
<evidence type="ECO:0000256" key="3">
    <source>
        <dbReference type="ARBA" id="ARBA00022840"/>
    </source>
</evidence>
<dbReference type="InterPro" id="IPR015854">
    <property type="entry name" value="ABC_transpr_LolD-like"/>
</dbReference>
<proteinExistence type="predicted"/>
<dbReference type="AlphaFoldDB" id="B7K5T1"/>
<evidence type="ECO:0000256" key="2">
    <source>
        <dbReference type="ARBA" id="ARBA00022741"/>
    </source>
</evidence>
<dbReference type="PROSITE" id="PS50893">
    <property type="entry name" value="ABC_TRANSPORTER_2"/>
    <property type="match status" value="1"/>
</dbReference>
<gene>
    <name evidence="5" type="ordered locus">PCC8801_4047</name>
</gene>
<dbReference type="InterPro" id="IPR015856">
    <property type="entry name" value="ABC_transpr_CbiO/EcfA_su"/>
</dbReference>
<dbReference type="SMART" id="SM00382">
    <property type="entry name" value="AAA"/>
    <property type="match status" value="1"/>
</dbReference>
<dbReference type="HOGENOM" id="CLU_000604_1_22_3"/>
<evidence type="ECO:0000259" key="4">
    <source>
        <dbReference type="PROSITE" id="PS50893"/>
    </source>
</evidence>
<dbReference type="CDD" id="cd03225">
    <property type="entry name" value="ABC_cobalt_CbiO_domain1"/>
    <property type="match status" value="1"/>
</dbReference>
<reference evidence="6" key="1">
    <citation type="journal article" date="2011" name="MBio">
        <title>Novel metabolic attributes of the genus Cyanothece, comprising a group of unicellular nitrogen-fixing Cyanobacteria.</title>
        <authorList>
            <person name="Bandyopadhyay A."/>
            <person name="Elvitigala T."/>
            <person name="Welsh E."/>
            <person name="Stockel J."/>
            <person name="Liberton M."/>
            <person name="Min H."/>
            <person name="Sherman L.A."/>
            <person name="Pakrasi H.B."/>
        </authorList>
    </citation>
    <scope>NUCLEOTIDE SEQUENCE [LARGE SCALE GENOMIC DNA]</scope>
    <source>
        <strain evidence="6">PCC 8801</strain>
    </source>
</reference>
<dbReference type="GO" id="GO:0005524">
    <property type="term" value="F:ATP binding"/>
    <property type="evidence" value="ECO:0007669"/>
    <property type="project" value="UniProtKB-KW"/>
</dbReference>
<dbReference type="InterPro" id="IPR003593">
    <property type="entry name" value="AAA+_ATPase"/>
</dbReference>
<dbReference type="SUPFAM" id="SSF52540">
    <property type="entry name" value="P-loop containing nucleoside triphosphate hydrolases"/>
    <property type="match status" value="1"/>
</dbReference>
<dbReference type="GO" id="GO:0016887">
    <property type="term" value="F:ATP hydrolysis activity"/>
    <property type="evidence" value="ECO:0007669"/>
    <property type="project" value="InterPro"/>
</dbReference>
<dbReference type="GO" id="GO:0022857">
    <property type="term" value="F:transmembrane transporter activity"/>
    <property type="evidence" value="ECO:0007669"/>
    <property type="project" value="TreeGrafter"/>
</dbReference>
<dbReference type="PROSITE" id="PS00211">
    <property type="entry name" value="ABC_TRANSPORTER_1"/>
    <property type="match status" value="1"/>
</dbReference>
<keyword evidence="1" id="KW-0813">Transport</keyword>
<dbReference type="Proteomes" id="UP000008204">
    <property type="component" value="Chromosome"/>
</dbReference>
<dbReference type="RefSeq" id="WP_012597237.1">
    <property type="nucleotide sequence ID" value="NC_011726.1"/>
</dbReference>
<dbReference type="GO" id="GO:0005886">
    <property type="term" value="C:plasma membrane"/>
    <property type="evidence" value="ECO:0007669"/>
    <property type="project" value="TreeGrafter"/>
</dbReference>
<dbReference type="eggNOG" id="COG1124">
    <property type="taxonomic scope" value="Bacteria"/>
</dbReference>
<protein>
    <submittedName>
        <fullName evidence="5">ABC transporter related</fullName>
    </submittedName>
</protein>
<dbReference type="InterPro" id="IPR027417">
    <property type="entry name" value="P-loop_NTPase"/>
</dbReference>
<dbReference type="Gene3D" id="3.40.50.300">
    <property type="entry name" value="P-loop containing nucleotide triphosphate hydrolases"/>
    <property type="match status" value="1"/>
</dbReference>
<feature type="domain" description="ABC transporter" evidence="4">
    <location>
        <begin position="9"/>
        <end position="230"/>
    </location>
</feature>
<dbReference type="KEGG" id="cyp:PCC8801_4047"/>
<sequence length="231" mass="26236">MIKDSNPLLRLSDVCLHDKLGQHQLLTGISFEVNRGDRLGIIGPSGAGKTTLLRLINRLQDPTSGVIEWDSQPLNKIPIIQLRQHIVLIPQEPKLLGMTVEETLGYPLILQQLPKAEIKQRIETWKTHFSIPDEWLSRHELQLSLGQRQLVSIARGLIMQPQLLLLDEPTSALDPDRAHHLMDRLINLSQTTQTTIMMINHQHPLINTFAQRILTLRQGQVQSIVDNQLLS</sequence>
<dbReference type="Pfam" id="PF00005">
    <property type="entry name" value="ABC_tran"/>
    <property type="match status" value="1"/>
</dbReference>
<keyword evidence="3" id="KW-0067">ATP-binding</keyword>
<dbReference type="EMBL" id="CP001287">
    <property type="protein sequence ID" value="ACK67984.1"/>
    <property type="molecule type" value="Genomic_DNA"/>
</dbReference>
<dbReference type="OrthoDB" id="422644at2"/>
<keyword evidence="2" id="KW-0547">Nucleotide-binding</keyword>
<evidence type="ECO:0000313" key="5">
    <source>
        <dbReference type="EMBL" id="ACK67984.1"/>
    </source>
</evidence>
<dbReference type="InterPro" id="IPR003439">
    <property type="entry name" value="ABC_transporter-like_ATP-bd"/>
</dbReference>
<evidence type="ECO:0000256" key="1">
    <source>
        <dbReference type="ARBA" id="ARBA00022448"/>
    </source>
</evidence>
<dbReference type="InterPro" id="IPR017871">
    <property type="entry name" value="ABC_transporter-like_CS"/>
</dbReference>
<accession>B7K5T1</accession>
<evidence type="ECO:0000313" key="6">
    <source>
        <dbReference type="Proteomes" id="UP000008204"/>
    </source>
</evidence>
<keyword evidence="6" id="KW-1185">Reference proteome</keyword>
<dbReference type="STRING" id="41431.PCC8801_4047"/>
<organism evidence="5 6">
    <name type="scientific">Rippkaea orientalis (strain PCC 8801 / RF-1)</name>
    <name type="common">Cyanothece sp. (strain PCC 8801)</name>
    <dbReference type="NCBI Taxonomy" id="41431"/>
    <lineage>
        <taxon>Bacteria</taxon>
        <taxon>Bacillati</taxon>
        <taxon>Cyanobacteriota</taxon>
        <taxon>Cyanophyceae</taxon>
        <taxon>Oscillatoriophycideae</taxon>
        <taxon>Chroococcales</taxon>
        <taxon>Aphanothecaceae</taxon>
        <taxon>Rippkaea</taxon>
        <taxon>Rippkaea orientalis</taxon>
    </lineage>
</organism>
<dbReference type="PANTHER" id="PTHR24220">
    <property type="entry name" value="IMPORT ATP-BINDING PROTEIN"/>
    <property type="match status" value="1"/>
</dbReference>